<evidence type="ECO:0000256" key="7">
    <source>
        <dbReference type="SAM" id="Coils"/>
    </source>
</evidence>
<sequence>MSTATPAPRSNRTASPPSTTSLLILADDLTGTADSAVGCASRGLRTLISLSPDAGAAADVVAIDTDSRRLSPDEAAQRCVDGWQQWQGGYRHLFKKLDSTLRGNVAAEIAALVPLAGMAIVAPAFPATGRTTRNGHQWLHDQPVEESEIWRNEGLAGRADLVAMLQAVGLRTVHLDLEQLRHTIQELARQLQAFRQQGYQAVICDGENDGDLARLASASAALTGVFHVGSAGLGRHLPEAFGLMGSAEPPTQPLPDRQRPDTHRPMLSVVGSMTEVSLQQAQQLKQRASSRLRVFELTPDQLRRTPDDAIRNATGHALGEALAQGLDVLVTIACSSDRNPAEGPLLARHLGELLAPTLSRVGTLFVTGGETARALLTSAGIDTLQLIEEPDTGMAGLLTELEGAPLRVITKAGGFGDETALARLWQRYRGSAAASTPDEHGFSQQGPGTMTRNEEET</sequence>
<name>A0A420WU04_9GAMM</name>
<gene>
    <name evidence="11" type="ORF">C7446_2786</name>
</gene>
<keyword evidence="7" id="KW-0175">Coiled coil</keyword>
<dbReference type="GO" id="GO:0005524">
    <property type="term" value="F:ATP binding"/>
    <property type="evidence" value="ECO:0007669"/>
    <property type="project" value="UniProtKB-KW"/>
</dbReference>
<organism evidence="11 12">
    <name type="scientific">Kushneria sinocarnis</name>
    <dbReference type="NCBI Taxonomy" id="595502"/>
    <lineage>
        <taxon>Bacteria</taxon>
        <taxon>Pseudomonadati</taxon>
        <taxon>Pseudomonadota</taxon>
        <taxon>Gammaproteobacteria</taxon>
        <taxon>Oceanospirillales</taxon>
        <taxon>Halomonadaceae</taxon>
        <taxon>Kushneria</taxon>
    </lineage>
</organism>
<evidence type="ECO:0000256" key="1">
    <source>
        <dbReference type="ARBA" id="ARBA00005715"/>
    </source>
</evidence>
<keyword evidence="5" id="KW-0067">ATP-binding</keyword>
<feature type="domain" description="Four-carbon acid sugar kinase nucleotide binding" evidence="10">
    <location>
        <begin position="267"/>
        <end position="421"/>
    </location>
</feature>
<feature type="compositionally biased region" description="Polar residues" evidence="8">
    <location>
        <begin position="442"/>
        <end position="451"/>
    </location>
</feature>
<dbReference type="GO" id="GO:0016301">
    <property type="term" value="F:kinase activity"/>
    <property type="evidence" value="ECO:0007669"/>
    <property type="project" value="UniProtKB-KW"/>
</dbReference>
<evidence type="ECO:0000259" key="10">
    <source>
        <dbReference type="Pfam" id="PF17042"/>
    </source>
</evidence>
<keyword evidence="3" id="KW-0547">Nucleotide-binding</keyword>
<dbReference type="AlphaFoldDB" id="A0A420WU04"/>
<dbReference type="Pfam" id="PF17042">
    <property type="entry name" value="NBD_C"/>
    <property type="match status" value="1"/>
</dbReference>
<feature type="domain" description="Four-carbon acid sugar kinase N-terminal" evidence="9">
    <location>
        <begin position="22"/>
        <end position="237"/>
    </location>
</feature>
<keyword evidence="2" id="KW-0808">Transferase</keyword>
<dbReference type="EMBL" id="RBIN01000008">
    <property type="protein sequence ID" value="RKQ96925.1"/>
    <property type="molecule type" value="Genomic_DNA"/>
</dbReference>
<feature type="coiled-coil region" evidence="7">
    <location>
        <begin position="170"/>
        <end position="197"/>
    </location>
</feature>
<dbReference type="SUPFAM" id="SSF142764">
    <property type="entry name" value="YgbK-like"/>
    <property type="match status" value="1"/>
</dbReference>
<evidence type="ECO:0000256" key="5">
    <source>
        <dbReference type="ARBA" id="ARBA00022840"/>
    </source>
</evidence>
<dbReference type="InterPro" id="IPR042213">
    <property type="entry name" value="NBD_C_sf"/>
</dbReference>
<dbReference type="InterPro" id="IPR031475">
    <property type="entry name" value="NBD_C"/>
</dbReference>
<evidence type="ECO:0000256" key="8">
    <source>
        <dbReference type="SAM" id="MobiDB-lite"/>
    </source>
</evidence>
<evidence type="ECO:0000313" key="12">
    <source>
        <dbReference type="Proteomes" id="UP000281975"/>
    </source>
</evidence>
<dbReference type="InterPro" id="IPR010737">
    <property type="entry name" value="4-carb_acid_sugar_kinase_N"/>
</dbReference>
<dbReference type="Gene3D" id="3.40.980.20">
    <property type="entry name" value="Four-carbon acid sugar kinase, nucleotide binding domain"/>
    <property type="match status" value="1"/>
</dbReference>
<dbReference type="OrthoDB" id="191465at2"/>
<dbReference type="Gene3D" id="3.40.50.10840">
    <property type="entry name" value="Putative sugar-binding, N-terminal domain"/>
    <property type="match status" value="1"/>
</dbReference>
<accession>A0A420WU04</accession>
<dbReference type="RefSeq" id="WP_121173699.1">
    <property type="nucleotide sequence ID" value="NZ_RBIN01000008.1"/>
</dbReference>
<comment type="caution">
    <text evidence="11">The sequence shown here is derived from an EMBL/GenBank/DDBJ whole genome shotgun (WGS) entry which is preliminary data.</text>
</comment>
<dbReference type="Pfam" id="PF07005">
    <property type="entry name" value="SBD_N"/>
    <property type="match status" value="1"/>
</dbReference>
<evidence type="ECO:0000256" key="3">
    <source>
        <dbReference type="ARBA" id="ARBA00022741"/>
    </source>
</evidence>
<evidence type="ECO:0000313" key="11">
    <source>
        <dbReference type="EMBL" id="RKQ96925.1"/>
    </source>
</evidence>
<keyword evidence="6" id="KW-0119">Carbohydrate metabolism</keyword>
<dbReference type="InterPro" id="IPR037051">
    <property type="entry name" value="4-carb_acid_sugar_kinase_N_sf"/>
</dbReference>
<proteinExistence type="inferred from homology"/>
<dbReference type="Proteomes" id="UP000281975">
    <property type="component" value="Unassembled WGS sequence"/>
</dbReference>
<evidence type="ECO:0000256" key="6">
    <source>
        <dbReference type="ARBA" id="ARBA00023277"/>
    </source>
</evidence>
<keyword evidence="12" id="KW-1185">Reference proteome</keyword>
<evidence type="ECO:0000256" key="2">
    <source>
        <dbReference type="ARBA" id="ARBA00022679"/>
    </source>
</evidence>
<comment type="similarity">
    <text evidence="1">Belongs to the four-carbon acid sugar kinase family.</text>
</comment>
<feature type="region of interest" description="Disordered" evidence="8">
    <location>
        <begin position="432"/>
        <end position="457"/>
    </location>
</feature>
<reference evidence="11 12" key="1">
    <citation type="submission" date="2018-10" db="EMBL/GenBank/DDBJ databases">
        <title>Genomic Encyclopedia of Type Strains, Phase IV (KMG-IV): sequencing the most valuable type-strain genomes for metagenomic binning, comparative biology and taxonomic classification.</title>
        <authorList>
            <person name="Goeker M."/>
        </authorList>
    </citation>
    <scope>NUCLEOTIDE SEQUENCE [LARGE SCALE GENOMIC DNA]</scope>
    <source>
        <strain evidence="11 12">DSM 23229</strain>
    </source>
</reference>
<protein>
    <submittedName>
        <fullName evidence="11">Uncharacterized protein YgbK (DUF1537 family)</fullName>
    </submittedName>
</protein>
<evidence type="ECO:0000259" key="9">
    <source>
        <dbReference type="Pfam" id="PF07005"/>
    </source>
</evidence>
<keyword evidence="4" id="KW-0418">Kinase</keyword>
<evidence type="ECO:0000256" key="4">
    <source>
        <dbReference type="ARBA" id="ARBA00022777"/>
    </source>
</evidence>